<keyword evidence="1" id="KW-1133">Transmembrane helix</keyword>
<dbReference type="AlphaFoldDB" id="A0A0S2LZW0"/>
<evidence type="ECO:0000313" key="2">
    <source>
        <dbReference type="EMBL" id="ALO66768.1"/>
    </source>
</evidence>
<dbReference type="Proteomes" id="UP000059574">
    <property type="component" value="Chromosome"/>
</dbReference>
<feature type="transmembrane region" description="Helical" evidence="1">
    <location>
        <begin position="54"/>
        <end position="72"/>
    </location>
</feature>
<dbReference type="EMBL" id="CP013200">
    <property type="protein sequence ID" value="ALO66768.1"/>
    <property type="molecule type" value="Genomic_DNA"/>
</dbReference>
<dbReference type="RefSeq" id="WP_062288225.1">
    <property type="nucleotide sequence ID" value="NZ_CP013200.1"/>
</dbReference>
<proteinExistence type="predicted"/>
<keyword evidence="1" id="KW-0472">Membrane</keyword>
<keyword evidence="1" id="KW-0812">Transmembrane</keyword>
<name>A0A0S2LZW0_9MICC</name>
<evidence type="ECO:0008006" key="4">
    <source>
        <dbReference type="Google" id="ProtNLM"/>
    </source>
</evidence>
<feature type="transmembrane region" description="Helical" evidence="1">
    <location>
        <begin position="101"/>
        <end position="120"/>
    </location>
</feature>
<dbReference type="Pfam" id="PF14017">
    <property type="entry name" value="DUF4233"/>
    <property type="match status" value="1"/>
</dbReference>
<dbReference type="InterPro" id="IPR025327">
    <property type="entry name" value="DUF4233"/>
</dbReference>
<protein>
    <recommendedName>
        <fullName evidence="4">DUF4233 domain-containing protein</fullName>
    </recommendedName>
</protein>
<reference evidence="3" key="1">
    <citation type="submission" date="2015-11" db="EMBL/GenBank/DDBJ databases">
        <authorList>
            <person name="Kumar R."/>
            <person name="Singh D."/>
            <person name="Swarnkar M.K."/>
            <person name="Singh A.K."/>
            <person name="Kumar S."/>
        </authorList>
    </citation>
    <scope>NUCLEOTIDE SEQUENCE [LARGE SCALE GENOMIC DNA]</scope>
    <source>
        <strain evidence="3">ERGS4:06</strain>
    </source>
</reference>
<evidence type="ECO:0000256" key="1">
    <source>
        <dbReference type="SAM" id="Phobius"/>
    </source>
</evidence>
<accession>A0A0S2LZW0</accession>
<evidence type="ECO:0000313" key="3">
    <source>
        <dbReference type="Proteomes" id="UP000059574"/>
    </source>
</evidence>
<dbReference type="OrthoDB" id="3267755at2"/>
<gene>
    <name evidence="2" type="ORF">AS189_09970</name>
</gene>
<feature type="transmembrane region" description="Helical" evidence="1">
    <location>
        <begin position="26"/>
        <end position="48"/>
    </location>
</feature>
<reference evidence="2 3" key="2">
    <citation type="journal article" date="2016" name="J. Biotechnol.">
        <title>Complete genome sequence of Arthrobacter alpinus ERGS4:06, a yellow pigmented bacterium tolerant to cold and radiations isolated from Sikkim Himalaya.</title>
        <authorList>
            <person name="Kumar R."/>
            <person name="Singh D."/>
            <person name="Swarnkar M.K."/>
            <person name="Singh A.K."/>
            <person name="Kumar S."/>
        </authorList>
    </citation>
    <scope>NUCLEOTIDE SEQUENCE [LARGE SCALE GENOMIC DNA]</scope>
    <source>
        <strain evidence="2 3">ERGS4:06</strain>
    </source>
</reference>
<sequence>MAKLTKAQREWRPNTPKKLRSTKMMFASVVLMLEAFVALFLGLALFGLKDKNPVYLIAGAVLAVLLILACGVVRKPWGVAVGWILQLILIAGGFWEPSMFVVGVLFAVAWWYALFAGAKIDRENVVRAKLQAEWDAANPVESAPDEPSK</sequence>
<feature type="transmembrane region" description="Helical" evidence="1">
    <location>
        <begin position="77"/>
        <end position="95"/>
    </location>
</feature>
<organism evidence="2 3">
    <name type="scientific">Arthrobacter alpinus</name>
    <dbReference type="NCBI Taxonomy" id="656366"/>
    <lineage>
        <taxon>Bacteria</taxon>
        <taxon>Bacillati</taxon>
        <taxon>Actinomycetota</taxon>
        <taxon>Actinomycetes</taxon>
        <taxon>Micrococcales</taxon>
        <taxon>Micrococcaceae</taxon>
        <taxon>Arthrobacter</taxon>
    </lineage>
</organism>